<evidence type="ECO:0000313" key="2">
    <source>
        <dbReference type="Proteomes" id="UP001150581"/>
    </source>
</evidence>
<proteinExistence type="predicted"/>
<evidence type="ECO:0000313" key="1">
    <source>
        <dbReference type="EMBL" id="KAJ1896201.1"/>
    </source>
</evidence>
<protein>
    <submittedName>
        <fullName evidence="1">Uncharacterized protein</fullName>
    </submittedName>
</protein>
<dbReference type="Proteomes" id="UP001150581">
    <property type="component" value="Unassembled WGS sequence"/>
</dbReference>
<gene>
    <name evidence="1" type="ORF">LPJ66_004133</name>
</gene>
<keyword evidence="2" id="KW-1185">Reference proteome</keyword>
<accession>A0ACC1IID8</accession>
<reference evidence="1" key="1">
    <citation type="submission" date="2022-07" db="EMBL/GenBank/DDBJ databases">
        <title>Phylogenomic reconstructions and comparative analyses of Kickxellomycotina fungi.</title>
        <authorList>
            <person name="Reynolds N.K."/>
            <person name="Stajich J.E."/>
            <person name="Barry K."/>
            <person name="Grigoriev I.V."/>
            <person name="Crous P."/>
            <person name="Smith M.E."/>
        </authorList>
    </citation>
    <scope>NUCLEOTIDE SEQUENCE</scope>
    <source>
        <strain evidence="1">Benny 63K</strain>
    </source>
</reference>
<name>A0ACC1IID8_9FUNG</name>
<comment type="caution">
    <text evidence="1">The sequence shown here is derived from an EMBL/GenBank/DDBJ whole genome shotgun (WGS) entry which is preliminary data.</text>
</comment>
<sequence length="240" mass="26456">MQTEIENAANFWLKYVPDTVVPAEKKETLRQALINALTSKYSGHWHLDQTNIGSGYRSMSNWRRLDDSFVQAAEQSGVAVDLLERLLPRDIVLWCDPYNVTYRIGDYGTVYTVYEDKRGLLESVKKSMAEKVSKSNGDFVISAYTTPVVIRSADGVEISRRGGSFSHQQQQQQHLQGSPAKGVADYRRTNAMSPLRQVTTYRDQGLGGANVASPLGGSVGALKSIAGNNSSARWSSSTQS</sequence>
<organism evidence="1 2">
    <name type="scientific">Kickxella alabastrina</name>
    <dbReference type="NCBI Taxonomy" id="61397"/>
    <lineage>
        <taxon>Eukaryota</taxon>
        <taxon>Fungi</taxon>
        <taxon>Fungi incertae sedis</taxon>
        <taxon>Zoopagomycota</taxon>
        <taxon>Kickxellomycotina</taxon>
        <taxon>Kickxellomycetes</taxon>
        <taxon>Kickxellales</taxon>
        <taxon>Kickxellaceae</taxon>
        <taxon>Kickxella</taxon>
    </lineage>
</organism>
<dbReference type="EMBL" id="JANBPG010000475">
    <property type="protein sequence ID" value="KAJ1896201.1"/>
    <property type="molecule type" value="Genomic_DNA"/>
</dbReference>